<evidence type="ECO:0000313" key="9">
    <source>
        <dbReference type="Proteomes" id="UP000325113"/>
    </source>
</evidence>
<evidence type="ECO:0000313" key="4">
    <source>
        <dbReference type="EMBL" id="KAA0172255.1"/>
    </source>
</evidence>
<feature type="transmembrane region" description="Helical" evidence="1">
    <location>
        <begin position="113"/>
        <end position="138"/>
    </location>
</feature>
<evidence type="ECO:0000313" key="2">
    <source>
        <dbReference type="EMBL" id="KAA0147759.1"/>
    </source>
</evidence>
<gene>
    <name evidence="5" type="ORF">FNF27_01330</name>
    <name evidence="4" type="ORF">FNF28_00258</name>
    <name evidence="2" type="ORF">FNF29_07104</name>
    <name evidence="3" type="ORF">FNF31_02566</name>
</gene>
<keyword evidence="7" id="KW-1185">Reference proteome</keyword>
<organism evidence="2 7">
    <name type="scientific">Cafeteria roenbergensis</name>
    <name type="common">Marine flagellate</name>
    <dbReference type="NCBI Taxonomy" id="33653"/>
    <lineage>
        <taxon>Eukaryota</taxon>
        <taxon>Sar</taxon>
        <taxon>Stramenopiles</taxon>
        <taxon>Bigyra</taxon>
        <taxon>Opalozoa</taxon>
        <taxon>Bicosoecida</taxon>
        <taxon>Cafeteriaceae</taxon>
        <taxon>Cafeteria</taxon>
    </lineage>
</organism>
<dbReference type="EMBL" id="VLTN01000061">
    <property type="protein sequence ID" value="KAA0147759.1"/>
    <property type="molecule type" value="Genomic_DNA"/>
</dbReference>
<keyword evidence="1" id="KW-0472">Membrane</keyword>
<comment type="caution">
    <text evidence="2">The sequence shown here is derived from an EMBL/GenBank/DDBJ whole genome shotgun (WGS) entry which is preliminary data.</text>
</comment>
<feature type="transmembrane region" description="Helical" evidence="1">
    <location>
        <begin position="31"/>
        <end position="52"/>
    </location>
</feature>
<reference evidence="6 7" key="1">
    <citation type="submission" date="2019-07" db="EMBL/GenBank/DDBJ databases">
        <title>Genomes of Cafeteria roenbergensis.</title>
        <authorList>
            <person name="Fischer M.G."/>
            <person name="Hackl T."/>
            <person name="Roman M."/>
        </authorList>
    </citation>
    <scope>NUCLEOTIDE SEQUENCE [LARGE SCALE GENOMIC DNA]</scope>
    <source>
        <strain evidence="2 7">BVI</strain>
        <strain evidence="3 9">Cflag</strain>
        <strain evidence="5 6">E4-10P</strain>
        <strain evidence="4 8">RCC970-E3</strain>
    </source>
</reference>
<protein>
    <recommendedName>
        <fullName evidence="10">DUF4281 domain-containing protein</fullName>
    </recommendedName>
</protein>
<evidence type="ECO:0000256" key="1">
    <source>
        <dbReference type="SAM" id="Phobius"/>
    </source>
</evidence>
<dbReference type="Proteomes" id="UP000323011">
    <property type="component" value="Unassembled WGS sequence"/>
</dbReference>
<evidence type="ECO:0000313" key="8">
    <source>
        <dbReference type="Proteomes" id="UP000324907"/>
    </source>
</evidence>
<evidence type="ECO:0000313" key="7">
    <source>
        <dbReference type="Proteomes" id="UP000323011"/>
    </source>
</evidence>
<dbReference type="EMBL" id="VLTO01000005">
    <property type="protein sequence ID" value="KAA0177000.1"/>
    <property type="molecule type" value="Genomic_DNA"/>
</dbReference>
<evidence type="ECO:0000313" key="5">
    <source>
        <dbReference type="EMBL" id="KAA0177000.1"/>
    </source>
</evidence>
<evidence type="ECO:0000313" key="6">
    <source>
        <dbReference type="Proteomes" id="UP000322899"/>
    </source>
</evidence>
<evidence type="ECO:0008006" key="10">
    <source>
        <dbReference type="Google" id="ProtNLM"/>
    </source>
</evidence>
<keyword evidence="1" id="KW-1133">Transmembrane helix</keyword>
<dbReference type="EMBL" id="VLTL01000002">
    <property type="protein sequence ID" value="KAA0172255.1"/>
    <property type="molecule type" value="Genomic_DNA"/>
</dbReference>
<dbReference type="Proteomes" id="UP000322899">
    <property type="component" value="Unassembled WGS sequence"/>
</dbReference>
<keyword evidence="1" id="KW-0812">Transmembrane</keyword>
<evidence type="ECO:0000313" key="3">
    <source>
        <dbReference type="EMBL" id="KAA0164017.1"/>
    </source>
</evidence>
<dbReference type="Pfam" id="PF14108">
    <property type="entry name" value="ABA4-like"/>
    <property type="match status" value="1"/>
</dbReference>
<dbReference type="EMBL" id="VLTM01000019">
    <property type="protein sequence ID" value="KAA0164017.1"/>
    <property type="molecule type" value="Genomic_DNA"/>
</dbReference>
<accession>A0A5A8C5D1</accession>
<sequence>MASTESRLFDVAQYTALGAWAALAVAPRTTVARAVTAATLVGCSGVYAFLIARGMTTEPMPEASLATLGGVRELLQGSGPATHAACWVHYLAFDLGMGLFEAELAGRLELPQAALWLSLPLTLMLGPIGLLTFCALAAGHAAWQGRLEDTVSGLLSSGRKRD</sequence>
<dbReference type="Proteomes" id="UP000325113">
    <property type="component" value="Unassembled WGS sequence"/>
</dbReference>
<dbReference type="Proteomes" id="UP000324907">
    <property type="component" value="Unassembled WGS sequence"/>
</dbReference>
<name>A0A5A8C5D1_CAFRO</name>
<dbReference type="InterPro" id="IPR025461">
    <property type="entry name" value="ABA4-like"/>
</dbReference>
<dbReference type="AlphaFoldDB" id="A0A5A8C5D1"/>
<proteinExistence type="predicted"/>